<keyword evidence="2" id="KW-1133">Transmembrane helix</keyword>
<keyword evidence="2" id="KW-0812">Transmembrane</keyword>
<evidence type="ECO:0000313" key="4">
    <source>
        <dbReference type="Proteomes" id="UP001165587"/>
    </source>
</evidence>
<dbReference type="Proteomes" id="UP001165587">
    <property type="component" value="Unassembled WGS sequence"/>
</dbReference>
<evidence type="ECO:0000313" key="3">
    <source>
        <dbReference type="EMBL" id="MCS5726488.1"/>
    </source>
</evidence>
<protein>
    <recommendedName>
        <fullName evidence="5">DUF4190 domain-containing protein</fullName>
    </recommendedName>
</protein>
<name>A0AA42BWL3_9MICO</name>
<feature type="region of interest" description="Disordered" evidence="1">
    <location>
        <begin position="1"/>
        <end position="22"/>
    </location>
</feature>
<feature type="compositionally biased region" description="Pro residues" evidence="1">
    <location>
        <begin position="1"/>
        <end position="15"/>
    </location>
</feature>
<evidence type="ECO:0000256" key="2">
    <source>
        <dbReference type="SAM" id="Phobius"/>
    </source>
</evidence>
<keyword evidence="2" id="KW-0472">Membrane</keyword>
<feature type="transmembrane region" description="Helical" evidence="2">
    <location>
        <begin position="83"/>
        <end position="105"/>
    </location>
</feature>
<accession>A0AA42BWL3</accession>
<keyword evidence="4" id="KW-1185">Reference proteome</keyword>
<dbReference type="EMBL" id="JANLCK010000005">
    <property type="protein sequence ID" value="MCS5726488.1"/>
    <property type="molecule type" value="Genomic_DNA"/>
</dbReference>
<sequence length="231" mass="23727">MTSQPPPYQPAPQTPQGPTTPATAAAARNRFGLAALIAGIVAFVGAFIPIFNFLAVLIALAAVVLGIIGIIRTGPKGSAVAGAVLGFIALVLSSILAIVYTFLFFGNLLDPAGSPDGVLDTTEIPLVYQVEGTGSDVDITYTISADGVETTEQVTSQRLPFEEDFDVAFGGADTYASYTLTAVNGADDGTVICRIILDGRILVEQESSGAYATASCTTSASELLDQEGGSQ</sequence>
<dbReference type="RefSeq" id="WP_259528890.1">
    <property type="nucleotide sequence ID" value="NZ_JANLCK010000005.1"/>
</dbReference>
<feature type="transmembrane region" description="Helical" evidence="2">
    <location>
        <begin position="31"/>
        <end position="48"/>
    </location>
</feature>
<proteinExistence type="predicted"/>
<dbReference type="Gene3D" id="2.60.40.2880">
    <property type="entry name" value="MmpS1-5, C-terminal soluble domain"/>
    <property type="match status" value="1"/>
</dbReference>
<evidence type="ECO:0008006" key="5">
    <source>
        <dbReference type="Google" id="ProtNLM"/>
    </source>
</evidence>
<dbReference type="InterPro" id="IPR038468">
    <property type="entry name" value="MmpS_C"/>
</dbReference>
<gene>
    <name evidence="3" type="ORF">N1028_11345</name>
</gene>
<reference evidence="3" key="1">
    <citation type="submission" date="2022-08" db="EMBL/GenBank/DDBJ databases">
        <authorList>
            <person name="Deng Y."/>
            <person name="Han X.-F."/>
            <person name="Zhang Y.-Q."/>
        </authorList>
    </citation>
    <scope>NUCLEOTIDE SEQUENCE</scope>
    <source>
        <strain evidence="3">CPCC 203407</strain>
    </source>
</reference>
<organism evidence="3 4">
    <name type="scientific">Herbiconiux oxytropis</name>
    <dbReference type="NCBI Taxonomy" id="2970915"/>
    <lineage>
        <taxon>Bacteria</taxon>
        <taxon>Bacillati</taxon>
        <taxon>Actinomycetota</taxon>
        <taxon>Actinomycetes</taxon>
        <taxon>Micrococcales</taxon>
        <taxon>Microbacteriaceae</taxon>
        <taxon>Herbiconiux</taxon>
    </lineage>
</organism>
<feature type="transmembrane region" description="Helical" evidence="2">
    <location>
        <begin position="54"/>
        <end position="71"/>
    </location>
</feature>
<evidence type="ECO:0000256" key="1">
    <source>
        <dbReference type="SAM" id="MobiDB-lite"/>
    </source>
</evidence>
<comment type="caution">
    <text evidence="3">The sequence shown here is derived from an EMBL/GenBank/DDBJ whole genome shotgun (WGS) entry which is preliminary data.</text>
</comment>
<dbReference type="AlphaFoldDB" id="A0AA42BWL3"/>